<dbReference type="EMBL" id="JBCGBO010000004">
    <property type="protein sequence ID" value="KAK9207761.1"/>
    <property type="molecule type" value="Genomic_DNA"/>
</dbReference>
<dbReference type="AlphaFoldDB" id="A0AAP0QPZ8"/>
<reference evidence="1 2" key="1">
    <citation type="submission" date="2024-05" db="EMBL/GenBank/DDBJ databases">
        <title>Haplotype-resolved chromosome-level genome assembly of Huyou (Citrus changshanensis).</title>
        <authorList>
            <person name="Miao C."/>
            <person name="Chen W."/>
            <person name="Wu Y."/>
            <person name="Wang L."/>
            <person name="Zhao S."/>
            <person name="Grierson D."/>
            <person name="Xu C."/>
            <person name="Chen K."/>
        </authorList>
    </citation>
    <scope>NUCLEOTIDE SEQUENCE [LARGE SCALE GENOMIC DNA]</scope>
    <source>
        <strain evidence="1">01-14</strain>
        <tissue evidence="1">Leaf</tissue>
    </source>
</reference>
<evidence type="ECO:0000313" key="1">
    <source>
        <dbReference type="EMBL" id="KAK9207761.1"/>
    </source>
</evidence>
<sequence length="184" mass="20936">MPHVWDDGALLFGYEKTRVFFVDAKSGRMICSHGSDNSASTLGSGLPCNEEEFHIYANGSEDLLYVMRTDYEIWYYPPDSRDIVWQVAFADIEAVKRWWPADKGFRSSRQSFIASFIAFLFYCSRQAPSKAKTIPVNVGLLVLDINGDSNFSFFGEHRSPSTEFGDPNPNPNGYLQIWRLLLPN</sequence>
<gene>
    <name evidence="1" type="ORF">WN944_000107</name>
</gene>
<organism evidence="1 2">
    <name type="scientific">Citrus x changshan-huyou</name>
    <dbReference type="NCBI Taxonomy" id="2935761"/>
    <lineage>
        <taxon>Eukaryota</taxon>
        <taxon>Viridiplantae</taxon>
        <taxon>Streptophyta</taxon>
        <taxon>Embryophyta</taxon>
        <taxon>Tracheophyta</taxon>
        <taxon>Spermatophyta</taxon>
        <taxon>Magnoliopsida</taxon>
        <taxon>eudicotyledons</taxon>
        <taxon>Gunneridae</taxon>
        <taxon>Pentapetalae</taxon>
        <taxon>rosids</taxon>
        <taxon>malvids</taxon>
        <taxon>Sapindales</taxon>
        <taxon>Rutaceae</taxon>
        <taxon>Aurantioideae</taxon>
        <taxon>Citrus</taxon>
    </lineage>
</organism>
<protein>
    <submittedName>
        <fullName evidence="1">Uncharacterized protein</fullName>
    </submittedName>
</protein>
<keyword evidence="2" id="KW-1185">Reference proteome</keyword>
<accession>A0AAP0QPZ8</accession>
<dbReference type="Proteomes" id="UP001428341">
    <property type="component" value="Unassembled WGS sequence"/>
</dbReference>
<name>A0AAP0QPZ8_9ROSI</name>
<evidence type="ECO:0000313" key="2">
    <source>
        <dbReference type="Proteomes" id="UP001428341"/>
    </source>
</evidence>
<comment type="caution">
    <text evidence="1">The sequence shown here is derived from an EMBL/GenBank/DDBJ whole genome shotgun (WGS) entry which is preliminary data.</text>
</comment>
<proteinExistence type="predicted"/>